<accession>A0ACD3B6Y6</accession>
<proteinExistence type="predicted"/>
<gene>
    <name evidence="1" type="ORF">BDN72DRAFT_201131</name>
</gene>
<protein>
    <submittedName>
        <fullName evidence="1">Uncharacterized protein</fullName>
    </submittedName>
</protein>
<name>A0ACD3B6Y6_9AGAR</name>
<evidence type="ECO:0000313" key="2">
    <source>
        <dbReference type="Proteomes" id="UP000308600"/>
    </source>
</evidence>
<organism evidence="1 2">
    <name type="scientific">Pluteus cervinus</name>
    <dbReference type="NCBI Taxonomy" id="181527"/>
    <lineage>
        <taxon>Eukaryota</taxon>
        <taxon>Fungi</taxon>
        <taxon>Dikarya</taxon>
        <taxon>Basidiomycota</taxon>
        <taxon>Agaricomycotina</taxon>
        <taxon>Agaricomycetes</taxon>
        <taxon>Agaricomycetidae</taxon>
        <taxon>Agaricales</taxon>
        <taxon>Pluteineae</taxon>
        <taxon>Pluteaceae</taxon>
        <taxon>Pluteus</taxon>
    </lineage>
</organism>
<keyword evidence="2" id="KW-1185">Reference proteome</keyword>
<dbReference type="Proteomes" id="UP000308600">
    <property type="component" value="Unassembled WGS sequence"/>
</dbReference>
<dbReference type="EMBL" id="ML208276">
    <property type="protein sequence ID" value="TFK73409.1"/>
    <property type="molecule type" value="Genomic_DNA"/>
</dbReference>
<sequence length="1005" mass="114319">MLRLVDAILLRIFDELVEKDLNVLLWYSCRLHDLAVRSLLQRMGVRLGVQDLEFDLSIGGTPNVLLRTFLLLREVPSTRSLSFKIHHIVLDKFFVDFRGICRLYSRTPAVESVLLTFKSGLLDFELKEISSSDESRRWKKEKEALLDMLEKRGCQSLSIHHHGLFRREYRSTVAKYASGSRFRPSVLRGSRLWSSPAENPSSKLILTHLTIESSRFFGDEFYAGALAFFRKNRITSLTIDSISLPGLKWPTVLADLRRVVEGTLTELDIQASQIPPDNLLIFLAKLTNLTHIKLMPSLRLFPPFTPPKIPKLRQLTAISCSPEYLNLLLPACLTTLITIDVSLPNFTHIQSTSITDTLISIVNQLSLHRVHITLTVQLDMGQITSMVRRTLNALLSSGPEWDQAYSFFKIIRLALVSSCQSGPLRNDLLLLCRWLGIFPALESITFLNGGHIGETPMISAFIRTICRRYSNIRIVTIDQQVFRAEGIPPLITSVVVSQPRVTKTTFVDLPDDILRLIFHYLSTELYSLSMLSKRLHFIALPVFLEHHGITDPIAESRFTLDKTASCINAFSALRLAVFITSIDHLHCRFPVVPDLYLMFDQMYQLRDFVARLTRVRTVCLDFGPKYLHCKANDPLLERWVSCLGGLLETIVSRGCISLTLRGYGHFMGSYTLLPQEVQPAIIPRDLQEVAMSGKTWQFQRVAELGSKNIFITRTIRSNSETNLGTLVIASESFLRPPGLPWTILILKQSPITCLEILDIPKNLSFILSQLAGTVPRLERLTISGEADCFDVFKFISHAPLLSSLTLDRSLRFDLKPHRATIPKLCSLVELLAPPEYIINILSDQRLVNLKKVGIAIYDLFNRQFEYWLSSAGHIQTIFRLFHAWDLDPEPELCLDILSSHSPWMSHDFGKISATDPDWVDSMKSLKRIVFRNYEIVQLDEGQLADNNYALPRWLKLFPSLAHVSLLHNANFDIDSFRRIAKSIVNACPQLLTFEVNGEDLRPMML</sequence>
<evidence type="ECO:0000313" key="1">
    <source>
        <dbReference type="EMBL" id="TFK73409.1"/>
    </source>
</evidence>
<reference evidence="1 2" key="1">
    <citation type="journal article" date="2019" name="Nat. Ecol. Evol.">
        <title>Megaphylogeny resolves global patterns of mushroom evolution.</title>
        <authorList>
            <person name="Varga T."/>
            <person name="Krizsan K."/>
            <person name="Foldi C."/>
            <person name="Dima B."/>
            <person name="Sanchez-Garcia M."/>
            <person name="Sanchez-Ramirez S."/>
            <person name="Szollosi G.J."/>
            <person name="Szarkandi J.G."/>
            <person name="Papp V."/>
            <person name="Albert L."/>
            <person name="Andreopoulos W."/>
            <person name="Angelini C."/>
            <person name="Antonin V."/>
            <person name="Barry K.W."/>
            <person name="Bougher N.L."/>
            <person name="Buchanan P."/>
            <person name="Buyck B."/>
            <person name="Bense V."/>
            <person name="Catcheside P."/>
            <person name="Chovatia M."/>
            <person name="Cooper J."/>
            <person name="Damon W."/>
            <person name="Desjardin D."/>
            <person name="Finy P."/>
            <person name="Geml J."/>
            <person name="Haridas S."/>
            <person name="Hughes K."/>
            <person name="Justo A."/>
            <person name="Karasinski D."/>
            <person name="Kautmanova I."/>
            <person name="Kiss B."/>
            <person name="Kocsube S."/>
            <person name="Kotiranta H."/>
            <person name="LaButti K.M."/>
            <person name="Lechner B.E."/>
            <person name="Liimatainen K."/>
            <person name="Lipzen A."/>
            <person name="Lukacs Z."/>
            <person name="Mihaltcheva S."/>
            <person name="Morgado L.N."/>
            <person name="Niskanen T."/>
            <person name="Noordeloos M.E."/>
            <person name="Ohm R.A."/>
            <person name="Ortiz-Santana B."/>
            <person name="Ovrebo C."/>
            <person name="Racz N."/>
            <person name="Riley R."/>
            <person name="Savchenko A."/>
            <person name="Shiryaev A."/>
            <person name="Soop K."/>
            <person name="Spirin V."/>
            <person name="Szebenyi C."/>
            <person name="Tomsovsky M."/>
            <person name="Tulloss R.E."/>
            <person name="Uehling J."/>
            <person name="Grigoriev I.V."/>
            <person name="Vagvolgyi C."/>
            <person name="Papp T."/>
            <person name="Martin F.M."/>
            <person name="Miettinen O."/>
            <person name="Hibbett D.S."/>
            <person name="Nagy L.G."/>
        </authorList>
    </citation>
    <scope>NUCLEOTIDE SEQUENCE [LARGE SCALE GENOMIC DNA]</scope>
    <source>
        <strain evidence="1 2">NL-1719</strain>
    </source>
</reference>